<dbReference type="AlphaFoldDB" id="A0A9N7YNE6"/>
<evidence type="ECO:0000313" key="3">
    <source>
        <dbReference type="Proteomes" id="UP001153269"/>
    </source>
</evidence>
<protein>
    <submittedName>
        <fullName evidence="2">Uncharacterized protein</fullName>
    </submittedName>
</protein>
<proteinExistence type="predicted"/>
<accession>A0A9N7YNE6</accession>
<dbReference type="EMBL" id="CADEAL010001565">
    <property type="protein sequence ID" value="CAB1433517.1"/>
    <property type="molecule type" value="Genomic_DNA"/>
</dbReference>
<keyword evidence="3" id="KW-1185">Reference proteome</keyword>
<comment type="caution">
    <text evidence="2">The sequence shown here is derived from an EMBL/GenBank/DDBJ whole genome shotgun (WGS) entry which is preliminary data.</text>
</comment>
<evidence type="ECO:0000313" key="2">
    <source>
        <dbReference type="EMBL" id="CAB1433517.1"/>
    </source>
</evidence>
<feature type="region of interest" description="Disordered" evidence="1">
    <location>
        <begin position="148"/>
        <end position="184"/>
    </location>
</feature>
<organism evidence="2 3">
    <name type="scientific">Pleuronectes platessa</name>
    <name type="common">European plaice</name>
    <dbReference type="NCBI Taxonomy" id="8262"/>
    <lineage>
        <taxon>Eukaryota</taxon>
        <taxon>Metazoa</taxon>
        <taxon>Chordata</taxon>
        <taxon>Craniata</taxon>
        <taxon>Vertebrata</taxon>
        <taxon>Euteleostomi</taxon>
        <taxon>Actinopterygii</taxon>
        <taxon>Neopterygii</taxon>
        <taxon>Teleostei</taxon>
        <taxon>Neoteleostei</taxon>
        <taxon>Acanthomorphata</taxon>
        <taxon>Carangaria</taxon>
        <taxon>Pleuronectiformes</taxon>
        <taxon>Pleuronectoidei</taxon>
        <taxon>Pleuronectidae</taxon>
        <taxon>Pleuronectes</taxon>
    </lineage>
</organism>
<sequence>MLQPKPPRVSTLVLADRLKQNPQPLELPGKHSWPRGCGLLTPAADSCAQGATRCLGFHAASLLHWFSRRSLLNHYWVGLTPAVPPGATTGPRLSTLRWPPTCVSIARGTTTGCVWRRVHFQPLFGTFCFLPSFLKSWLDGVTGRAPTPSMLGKDQVHGSSSSSRDVSPPGNSPTSDDTSCSNFI</sequence>
<reference evidence="2" key="1">
    <citation type="submission" date="2020-03" db="EMBL/GenBank/DDBJ databases">
        <authorList>
            <person name="Weist P."/>
        </authorList>
    </citation>
    <scope>NUCLEOTIDE SEQUENCE</scope>
</reference>
<dbReference type="Proteomes" id="UP001153269">
    <property type="component" value="Unassembled WGS sequence"/>
</dbReference>
<gene>
    <name evidence="2" type="ORF">PLEPLA_LOCUS21608</name>
</gene>
<name>A0A9N7YNE6_PLEPL</name>
<feature type="compositionally biased region" description="Polar residues" evidence="1">
    <location>
        <begin position="172"/>
        <end position="184"/>
    </location>
</feature>
<evidence type="ECO:0000256" key="1">
    <source>
        <dbReference type="SAM" id="MobiDB-lite"/>
    </source>
</evidence>